<dbReference type="Proteomes" id="UP000664578">
    <property type="component" value="Unassembled WGS sequence"/>
</dbReference>
<evidence type="ECO:0000313" key="3">
    <source>
        <dbReference type="EMBL" id="MBN8253262.1"/>
    </source>
</evidence>
<feature type="domain" description="Bacteriophage T5 Orf172 DNA-binding" evidence="2">
    <location>
        <begin position="325"/>
        <end position="409"/>
    </location>
</feature>
<evidence type="ECO:0000313" key="4">
    <source>
        <dbReference type="Proteomes" id="UP000664578"/>
    </source>
</evidence>
<dbReference type="EMBL" id="JAEMWV010000009">
    <property type="protein sequence ID" value="MBN8253262.1"/>
    <property type="molecule type" value="Genomic_DNA"/>
</dbReference>
<keyword evidence="1" id="KW-0175">Coiled coil</keyword>
<proteinExistence type="predicted"/>
<evidence type="ECO:0000256" key="1">
    <source>
        <dbReference type="SAM" id="Coils"/>
    </source>
</evidence>
<gene>
    <name evidence="3" type="ORF">JF537_16945</name>
</gene>
<name>A0A8I1SMX6_9BACI</name>
<reference evidence="3" key="1">
    <citation type="submission" date="2020-12" db="EMBL/GenBank/DDBJ databases">
        <title>PHA producing bacteria isolated from mangrove.</title>
        <authorList>
            <person name="Zheng W."/>
            <person name="Yu S."/>
            <person name="Huang Y."/>
        </authorList>
    </citation>
    <scope>NUCLEOTIDE SEQUENCE</scope>
    <source>
        <strain evidence="3">GN22-4</strain>
    </source>
</reference>
<dbReference type="AlphaFoldDB" id="A0A8I1SMX6"/>
<accession>A0A8I1SMX6</accession>
<feature type="coiled-coil region" evidence="1">
    <location>
        <begin position="46"/>
        <end position="94"/>
    </location>
</feature>
<evidence type="ECO:0000259" key="2">
    <source>
        <dbReference type="Pfam" id="PF10544"/>
    </source>
</evidence>
<dbReference type="InterPro" id="IPR018306">
    <property type="entry name" value="Phage_T5_Orf172_DNA-bd"/>
</dbReference>
<comment type="caution">
    <text evidence="3">The sequence shown here is derived from an EMBL/GenBank/DDBJ whole genome shotgun (WGS) entry which is preliminary data.</text>
</comment>
<protein>
    <submittedName>
        <fullName evidence="3">GIY-YIG nuclease family protein</fullName>
    </submittedName>
</protein>
<organism evidence="3 4">
    <name type="scientific">Priestia flexa</name>
    <dbReference type="NCBI Taxonomy" id="86664"/>
    <lineage>
        <taxon>Bacteria</taxon>
        <taxon>Bacillati</taxon>
        <taxon>Bacillota</taxon>
        <taxon>Bacilli</taxon>
        <taxon>Bacillales</taxon>
        <taxon>Bacillaceae</taxon>
        <taxon>Priestia</taxon>
    </lineage>
</organism>
<dbReference type="RefSeq" id="WP_206782974.1">
    <property type="nucleotide sequence ID" value="NZ_JAEMWV010000009.1"/>
</dbReference>
<dbReference type="Pfam" id="PF10544">
    <property type="entry name" value="T5orf172"/>
    <property type="match status" value="1"/>
</dbReference>
<sequence>MHLYRKMKETITYFQERYLDEKKRRELISDELSNTLGKFMKIEQEYRELQECVGDIKRKYENLNNKLSIQQTMNQKSLEQIQRLQEKNSHLQHSQSLYLDKINHQTKEVSSLKLFVEYYSSTKHDFTYEHRKYILTIIEKVLSLIKKLLIMGNQRVRRVKVIYEIKEKLAQYESCFYSANFKLDIDARRILERIKIYLEKWENYYEGYKWNAKPVEVNDVNYLENLLQELHYLSLYKRFEKYNKKIVEVSDLYQILKRKRKLQNNYSLKRFNGEIKMLAKQRYINLEKYIINRVFPGEIYTVLKSFNEIEYNFKMIKTYGMYHLLYVYGNSESNTIKVGVTKQNLTNRYMKAEESYKEHFSTHMLQELKIIKSLNALNLESYLKRKFKQQRHPLFNSTEWFLLTKSELKYFTNNEYKKDADFMKILNYKLDV</sequence>